<keyword evidence="1" id="KW-0501">Molybdenum cofactor biosynthesis</keyword>
<dbReference type="GO" id="GO:0005829">
    <property type="term" value="C:cytosol"/>
    <property type="evidence" value="ECO:0007669"/>
    <property type="project" value="TreeGrafter"/>
</dbReference>
<dbReference type="GO" id="GO:0046872">
    <property type="term" value="F:metal ion binding"/>
    <property type="evidence" value="ECO:0007669"/>
    <property type="project" value="UniProtKB-UniRule"/>
</dbReference>
<proteinExistence type="inferred from homology"/>
<accession>A0A1I2S4T5</accession>
<dbReference type="InterPro" id="IPR038987">
    <property type="entry name" value="MoeA-like"/>
</dbReference>
<gene>
    <name evidence="3" type="ORF">SAMN05660649_01754</name>
</gene>
<comment type="cofactor">
    <cofactor evidence="1">
        <name>Mg(2+)</name>
        <dbReference type="ChEBI" id="CHEBI:18420"/>
    </cofactor>
</comment>
<dbReference type="PANTHER" id="PTHR10192:SF28">
    <property type="entry name" value="MOLYBDOPTERIN MOLYBDENUMTRANSFERASE"/>
    <property type="match status" value="1"/>
</dbReference>
<evidence type="ECO:0000313" key="4">
    <source>
        <dbReference type="Proteomes" id="UP000199337"/>
    </source>
</evidence>
<dbReference type="InterPro" id="IPR001453">
    <property type="entry name" value="MoaB/Mog_dom"/>
</dbReference>
<protein>
    <recommendedName>
        <fullName evidence="1">Molybdopterin molybdenumtransferase</fullName>
        <ecNumber evidence="1">2.10.1.1</ecNumber>
    </recommendedName>
</protein>
<dbReference type="EMBL" id="FOOX01000005">
    <property type="protein sequence ID" value="SFG47323.1"/>
    <property type="molecule type" value="Genomic_DNA"/>
</dbReference>
<keyword evidence="1" id="KW-0460">Magnesium</keyword>
<comment type="catalytic activity">
    <reaction evidence="1">
        <text>adenylyl-molybdopterin + molybdate = Mo-molybdopterin + AMP + H(+)</text>
        <dbReference type="Rhea" id="RHEA:35047"/>
        <dbReference type="ChEBI" id="CHEBI:15378"/>
        <dbReference type="ChEBI" id="CHEBI:36264"/>
        <dbReference type="ChEBI" id="CHEBI:62727"/>
        <dbReference type="ChEBI" id="CHEBI:71302"/>
        <dbReference type="ChEBI" id="CHEBI:456215"/>
    </reaction>
</comment>
<dbReference type="InterPro" id="IPR036425">
    <property type="entry name" value="MoaB/Mog-like_dom_sf"/>
</dbReference>
<keyword evidence="1" id="KW-0500">Molybdenum</keyword>
<keyword evidence="1" id="KW-0479">Metal-binding</keyword>
<dbReference type="RefSeq" id="WP_092470719.1">
    <property type="nucleotide sequence ID" value="NZ_FOOX01000005.1"/>
</dbReference>
<comment type="pathway">
    <text evidence="1">Cofactor biosynthesis; molybdopterin biosynthesis.</text>
</comment>
<evidence type="ECO:0000259" key="2">
    <source>
        <dbReference type="SMART" id="SM00852"/>
    </source>
</evidence>
<dbReference type="Gene3D" id="3.40.980.10">
    <property type="entry name" value="MoaB/Mog-like domain"/>
    <property type="match status" value="1"/>
</dbReference>
<dbReference type="SMART" id="SM00852">
    <property type="entry name" value="MoCF_biosynth"/>
    <property type="match status" value="1"/>
</dbReference>
<dbReference type="PANTHER" id="PTHR10192">
    <property type="entry name" value="MOLYBDOPTERIN BIOSYNTHESIS PROTEIN"/>
    <property type="match status" value="1"/>
</dbReference>
<dbReference type="Pfam" id="PF00994">
    <property type="entry name" value="MoCF_biosynth"/>
    <property type="match status" value="1"/>
</dbReference>
<dbReference type="STRING" id="341036.SAMN05660649_01754"/>
<dbReference type="UniPathway" id="UPA00344"/>
<dbReference type="OrthoDB" id="9767940at2"/>
<organism evidence="3 4">
    <name type="scientific">Desulfotruncus arcticus DSM 17038</name>
    <dbReference type="NCBI Taxonomy" id="1121424"/>
    <lineage>
        <taxon>Bacteria</taxon>
        <taxon>Bacillati</taxon>
        <taxon>Bacillota</taxon>
        <taxon>Clostridia</taxon>
        <taxon>Eubacteriales</taxon>
        <taxon>Desulfallaceae</taxon>
        <taxon>Desulfotruncus</taxon>
    </lineage>
</organism>
<dbReference type="SUPFAM" id="SSF53218">
    <property type="entry name" value="Molybdenum cofactor biosynthesis proteins"/>
    <property type="match status" value="1"/>
</dbReference>
<feature type="domain" description="MoaB/Mog" evidence="2">
    <location>
        <begin position="174"/>
        <end position="306"/>
    </location>
</feature>
<reference evidence="4" key="1">
    <citation type="submission" date="2016-10" db="EMBL/GenBank/DDBJ databases">
        <authorList>
            <person name="Varghese N."/>
            <person name="Submissions S."/>
        </authorList>
    </citation>
    <scope>NUCLEOTIDE SEQUENCE [LARGE SCALE GENOMIC DNA]</scope>
    <source>
        <strain evidence="4">DSM 17038</strain>
    </source>
</reference>
<keyword evidence="1" id="KW-0808">Transferase</keyword>
<comment type="similarity">
    <text evidence="1">Belongs to the MoeA family.</text>
</comment>
<evidence type="ECO:0000313" key="3">
    <source>
        <dbReference type="EMBL" id="SFG47323.1"/>
    </source>
</evidence>
<name>A0A1I2S4T5_9FIRM</name>
<dbReference type="Proteomes" id="UP000199337">
    <property type="component" value="Unassembled WGS sequence"/>
</dbReference>
<sequence length="340" mass="37221">MKAIPVADSVGMVLSHDLTKIVSGKFKGPAFKKGHVIQPEDIPVLLSMGKDHIYIWEPPEGHIHENDAAYRIAKTVIGNGIVHTEPHEGKISFKADYDGLFKVNKNAINRINSILNMCFSTLHNNFPVNQGKTVAATRVIPLTIEEKAVIEVESLAREYEWIIKVTKFKPLKIGAVITGNEVYYKRIEDAFGPALKKKLDSFGYSIEEQIYMPDDINRITDTILQLKENGKELILVAGGMSVDPDDRTPGAIKNTGASIITYGSPVLPGAMFMAAELEGTIILGLPACVIYSPSTILDIVLPRILAGELINREDIIQLGVGGLCQNCEICFYPNCGFGKG</sequence>
<comment type="function">
    <text evidence="1">Catalyzes the insertion of molybdate into adenylated molybdopterin with the concomitant release of AMP.</text>
</comment>
<evidence type="ECO:0000256" key="1">
    <source>
        <dbReference type="RuleBase" id="RU365090"/>
    </source>
</evidence>
<dbReference type="AlphaFoldDB" id="A0A1I2S4T5"/>
<dbReference type="GO" id="GO:0061599">
    <property type="term" value="F:molybdopterin molybdotransferase activity"/>
    <property type="evidence" value="ECO:0007669"/>
    <property type="project" value="UniProtKB-UniRule"/>
</dbReference>
<dbReference type="CDD" id="cd03522">
    <property type="entry name" value="MoeA_like"/>
    <property type="match status" value="1"/>
</dbReference>
<dbReference type="GO" id="GO:0006777">
    <property type="term" value="P:Mo-molybdopterin cofactor biosynthetic process"/>
    <property type="evidence" value="ECO:0007669"/>
    <property type="project" value="UniProtKB-UniRule"/>
</dbReference>
<dbReference type="EC" id="2.10.1.1" evidence="1"/>
<keyword evidence="4" id="KW-1185">Reference proteome</keyword>